<evidence type="ECO:0000313" key="8">
    <source>
        <dbReference type="Proteomes" id="UP001550378"/>
    </source>
</evidence>
<dbReference type="SUPFAM" id="SSF48498">
    <property type="entry name" value="Tetracyclin repressor-like, C-terminal domain"/>
    <property type="match status" value="1"/>
</dbReference>
<evidence type="ECO:0000256" key="3">
    <source>
        <dbReference type="ARBA" id="ARBA00023163"/>
    </source>
</evidence>
<evidence type="ECO:0000313" key="7">
    <source>
        <dbReference type="EMBL" id="MEU0711687.1"/>
    </source>
</evidence>
<feature type="region of interest" description="Disordered" evidence="5">
    <location>
        <begin position="88"/>
        <end position="139"/>
    </location>
</feature>
<evidence type="ECO:0000256" key="2">
    <source>
        <dbReference type="ARBA" id="ARBA00023125"/>
    </source>
</evidence>
<name>A0ABV2WEC4_9ACTN</name>
<reference evidence="7 8" key="1">
    <citation type="submission" date="2024-06" db="EMBL/GenBank/DDBJ databases">
        <title>The Natural Products Discovery Center: Release of the First 8490 Sequenced Strains for Exploring Actinobacteria Biosynthetic Diversity.</title>
        <authorList>
            <person name="Kalkreuter E."/>
            <person name="Kautsar S.A."/>
            <person name="Yang D."/>
            <person name="Bader C.D."/>
            <person name="Teijaro C.N."/>
            <person name="Fluegel L."/>
            <person name="Davis C.M."/>
            <person name="Simpson J.R."/>
            <person name="Lauterbach L."/>
            <person name="Steele A.D."/>
            <person name="Gui C."/>
            <person name="Meng S."/>
            <person name="Li G."/>
            <person name="Viehrig K."/>
            <person name="Ye F."/>
            <person name="Su P."/>
            <person name="Kiefer A.F."/>
            <person name="Nichols A."/>
            <person name="Cepeda A.J."/>
            <person name="Yan W."/>
            <person name="Fan B."/>
            <person name="Jiang Y."/>
            <person name="Adhikari A."/>
            <person name="Zheng C.-J."/>
            <person name="Schuster L."/>
            <person name="Cowan T.M."/>
            <person name="Smanski M.J."/>
            <person name="Chevrette M.G."/>
            <person name="De Carvalho L.P.S."/>
            <person name="Shen B."/>
        </authorList>
    </citation>
    <scope>NUCLEOTIDE SEQUENCE [LARGE SCALE GENOMIC DNA]</scope>
    <source>
        <strain evidence="7 8">NPDC006337</strain>
    </source>
</reference>
<evidence type="ECO:0000256" key="4">
    <source>
        <dbReference type="PROSITE-ProRule" id="PRU00335"/>
    </source>
</evidence>
<keyword evidence="8" id="KW-1185">Reference proteome</keyword>
<feature type="domain" description="HTH tetR-type" evidence="6">
    <location>
        <begin position="19"/>
        <end position="79"/>
    </location>
</feature>
<dbReference type="Pfam" id="PF00440">
    <property type="entry name" value="TetR_N"/>
    <property type="match status" value="1"/>
</dbReference>
<dbReference type="InterPro" id="IPR001647">
    <property type="entry name" value="HTH_TetR"/>
</dbReference>
<dbReference type="SUPFAM" id="SSF46689">
    <property type="entry name" value="Homeodomain-like"/>
    <property type="match status" value="1"/>
</dbReference>
<accession>A0ABV2WEC4</accession>
<evidence type="ECO:0000256" key="5">
    <source>
        <dbReference type="SAM" id="MobiDB-lite"/>
    </source>
</evidence>
<dbReference type="InterPro" id="IPR004111">
    <property type="entry name" value="Repressor_TetR_C"/>
</dbReference>
<dbReference type="EMBL" id="JBEXZR010000039">
    <property type="protein sequence ID" value="MEU0711687.1"/>
    <property type="molecule type" value="Genomic_DNA"/>
</dbReference>
<comment type="caution">
    <text evidence="7">The sequence shown here is derived from an EMBL/GenBank/DDBJ whole genome shotgun (WGS) entry which is preliminary data.</text>
</comment>
<organism evidence="7 8">
    <name type="scientific">Streptomyces lavendulocolor</name>
    <dbReference type="NCBI Taxonomy" id="67316"/>
    <lineage>
        <taxon>Bacteria</taxon>
        <taxon>Bacillati</taxon>
        <taxon>Actinomycetota</taxon>
        <taxon>Actinomycetes</taxon>
        <taxon>Kitasatosporales</taxon>
        <taxon>Streptomycetaceae</taxon>
        <taxon>Streptomyces</taxon>
    </lineage>
</organism>
<keyword evidence="2 4" id="KW-0238">DNA-binding</keyword>
<dbReference type="Pfam" id="PF02909">
    <property type="entry name" value="TetR_C_1"/>
    <property type="match status" value="1"/>
</dbReference>
<dbReference type="Proteomes" id="UP001550378">
    <property type="component" value="Unassembled WGS sequence"/>
</dbReference>
<feature type="DNA-binding region" description="H-T-H motif" evidence="4">
    <location>
        <begin position="42"/>
        <end position="61"/>
    </location>
</feature>
<proteinExistence type="predicted"/>
<protein>
    <submittedName>
        <fullName evidence="7">TetR/AcrR family transcriptional regulator C-terminal domain-containing protein</fullName>
    </submittedName>
</protein>
<dbReference type="Gene3D" id="1.10.357.10">
    <property type="entry name" value="Tetracycline Repressor, domain 2"/>
    <property type="match status" value="2"/>
</dbReference>
<keyword evidence="1" id="KW-0805">Transcription regulation</keyword>
<gene>
    <name evidence="7" type="ORF">ABZ508_30435</name>
</gene>
<dbReference type="RefSeq" id="WP_359656806.1">
    <property type="nucleotide sequence ID" value="NZ_JBEXZP010000150.1"/>
</dbReference>
<sequence length="284" mass="29885">MAPEDAPGRRASDRGTYGKLSRERVLVAALGVVDAEGLSALSMRRLGTELGVEAMSLYRYLPGKGALLDGLVEALFQQVEEHLAREAGDVPEGGGAPEAPDVPGTGAPPASRAAPETQAVPQAQPGVPEARPGSEGPGWRADLQRIAHAVYAVGLRHPEVVPLLATRMLSVPLARRPAAVLRVDENVLRLLHEGGLDTATATAAHRAFTAWLLGYLLVDLRAMVDAPEEPDPAFRLGLHRLPAHDFPRLRESAPSLAGRGGRAELSAGVDALLDRVIRGAAGAR</sequence>
<keyword evidence="3" id="KW-0804">Transcription</keyword>
<dbReference type="InterPro" id="IPR036271">
    <property type="entry name" value="Tet_transcr_reg_TetR-rel_C_sf"/>
</dbReference>
<evidence type="ECO:0000259" key="6">
    <source>
        <dbReference type="PROSITE" id="PS50977"/>
    </source>
</evidence>
<dbReference type="InterPro" id="IPR009057">
    <property type="entry name" value="Homeodomain-like_sf"/>
</dbReference>
<evidence type="ECO:0000256" key="1">
    <source>
        <dbReference type="ARBA" id="ARBA00023015"/>
    </source>
</evidence>
<dbReference type="PROSITE" id="PS50977">
    <property type="entry name" value="HTH_TETR_2"/>
    <property type="match status" value="1"/>
</dbReference>